<dbReference type="NCBIfam" id="NF040618">
    <property type="entry name" value="PPA1309_fam"/>
    <property type="match status" value="1"/>
</dbReference>
<name>A0A9W6VBI0_9PSEU</name>
<evidence type="ECO:0000313" key="2">
    <source>
        <dbReference type="EMBL" id="GLW94009.1"/>
    </source>
</evidence>
<organism evidence="2 3">
    <name type="scientific">Actinokineospora globicatena</name>
    <dbReference type="NCBI Taxonomy" id="103729"/>
    <lineage>
        <taxon>Bacteria</taxon>
        <taxon>Bacillati</taxon>
        <taxon>Actinomycetota</taxon>
        <taxon>Actinomycetes</taxon>
        <taxon>Pseudonocardiales</taxon>
        <taxon>Pseudonocardiaceae</taxon>
        <taxon>Actinokineospora</taxon>
    </lineage>
</organism>
<dbReference type="Proteomes" id="UP001165042">
    <property type="component" value="Unassembled WGS sequence"/>
</dbReference>
<protein>
    <submittedName>
        <fullName evidence="2">Uncharacterized protein</fullName>
    </submittedName>
</protein>
<proteinExistence type="predicted"/>
<sequence length="186" mass="19426">MWTTRVPEGRADPATMSGVSTQDLPTAAREVEEFVATGGWDQPPQLFALVPTGHLLREQPDLVGQVDPDAALTPIAQDALPDGDLGAALGTILWPEAVLGCALAQEIVMLPPEAEAELPDADTDAVSAVAASHPAAREARLVAAVLRDGSVACVLRLRSVADGVDEIVEHPGLAQNLTTALLDTFR</sequence>
<keyword evidence="3" id="KW-1185">Reference proteome</keyword>
<accession>A0A9W6VBI0</accession>
<comment type="caution">
    <text evidence="2">The sequence shown here is derived from an EMBL/GenBank/DDBJ whole genome shotgun (WGS) entry which is preliminary data.</text>
</comment>
<gene>
    <name evidence="2" type="ORF">Aglo03_48250</name>
</gene>
<reference evidence="2" key="1">
    <citation type="submission" date="2023-02" db="EMBL/GenBank/DDBJ databases">
        <title>Actinokineospora globicatena NBRC 15670.</title>
        <authorList>
            <person name="Ichikawa N."/>
            <person name="Sato H."/>
            <person name="Tonouchi N."/>
        </authorList>
    </citation>
    <scope>NUCLEOTIDE SEQUENCE</scope>
    <source>
        <strain evidence="2">NBRC 15670</strain>
    </source>
</reference>
<dbReference type="AlphaFoldDB" id="A0A9W6VBI0"/>
<evidence type="ECO:0000256" key="1">
    <source>
        <dbReference type="SAM" id="MobiDB-lite"/>
    </source>
</evidence>
<dbReference type="EMBL" id="BSSD01000007">
    <property type="protein sequence ID" value="GLW94009.1"/>
    <property type="molecule type" value="Genomic_DNA"/>
</dbReference>
<evidence type="ECO:0000313" key="3">
    <source>
        <dbReference type="Proteomes" id="UP001165042"/>
    </source>
</evidence>
<feature type="region of interest" description="Disordered" evidence="1">
    <location>
        <begin position="1"/>
        <end position="23"/>
    </location>
</feature>
<dbReference type="InterPro" id="IPR047681">
    <property type="entry name" value="PPA1309-like"/>
</dbReference>